<comment type="caution">
    <text evidence="5">The sequence shown here is derived from an EMBL/GenBank/DDBJ whole genome shotgun (WGS) entry which is preliminary data.</text>
</comment>
<dbReference type="CDD" id="cd18103">
    <property type="entry name" value="SpoU-like_RlmB"/>
    <property type="match status" value="1"/>
</dbReference>
<dbReference type="EMBL" id="AJWZ01006827">
    <property type="protein sequence ID" value="EKC58654.1"/>
    <property type="molecule type" value="Genomic_DNA"/>
</dbReference>
<proteinExistence type="inferred from homology"/>
<feature type="domain" description="tRNA/rRNA methyltransferase SpoU type" evidence="4">
    <location>
        <begin position="13"/>
        <end position="151"/>
    </location>
</feature>
<dbReference type="Pfam" id="PF00588">
    <property type="entry name" value="SpoU_methylase"/>
    <property type="match status" value="1"/>
</dbReference>
<dbReference type="InterPro" id="IPR001537">
    <property type="entry name" value="SpoU_MeTrfase"/>
</dbReference>
<dbReference type="Gene3D" id="3.40.1280.10">
    <property type="match status" value="1"/>
</dbReference>
<feature type="non-terminal residue" evidence="5">
    <location>
        <position position="1"/>
    </location>
</feature>
<name>K1STA7_9ZZZZ</name>
<sequence length="160" mass="17371">DEIIPNITTEYPLIVILDHLEDPHNLGAIVRSSEAFGVDAIIIPNDRSVQITSTVVKTSVGTIEKVKIVNVPNINNAIRKLKDLGYWIVGTDMEGTNYTEIDYKTKIGLVIGNEGKGISKVTADNCDYIAKIPMKGTVNSLNASVACGIFLSEINRSRGI</sequence>
<evidence type="ECO:0000256" key="1">
    <source>
        <dbReference type="ARBA" id="ARBA00007228"/>
    </source>
</evidence>
<dbReference type="GO" id="GO:0006396">
    <property type="term" value="P:RNA processing"/>
    <property type="evidence" value="ECO:0007669"/>
    <property type="project" value="InterPro"/>
</dbReference>
<organism evidence="5">
    <name type="scientific">human gut metagenome</name>
    <dbReference type="NCBI Taxonomy" id="408170"/>
    <lineage>
        <taxon>unclassified sequences</taxon>
        <taxon>metagenomes</taxon>
        <taxon>organismal metagenomes</taxon>
    </lineage>
</organism>
<dbReference type="GO" id="GO:0008173">
    <property type="term" value="F:RNA methyltransferase activity"/>
    <property type="evidence" value="ECO:0007669"/>
    <property type="project" value="InterPro"/>
</dbReference>
<evidence type="ECO:0000256" key="2">
    <source>
        <dbReference type="ARBA" id="ARBA00022603"/>
    </source>
</evidence>
<dbReference type="NCBIfam" id="TIGR00186">
    <property type="entry name" value="rRNA_methyl_3"/>
    <property type="match status" value="1"/>
</dbReference>
<keyword evidence="3 5" id="KW-0808">Transferase</keyword>
<dbReference type="InterPro" id="IPR004441">
    <property type="entry name" value="rRNA_MeTrfase_TrmH"/>
</dbReference>
<comment type="similarity">
    <text evidence="1">Belongs to the class IV-like SAM-binding methyltransferase superfamily. RNA methyltransferase TrmH family.</text>
</comment>
<dbReference type="SUPFAM" id="SSF75217">
    <property type="entry name" value="alpha/beta knot"/>
    <property type="match status" value="1"/>
</dbReference>
<dbReference type="PANTHER" id="PTHR46429:SF1">
    <property type="entry name" value="23S RRNA (GUANOSINE-2'-O-)-METHYLTRANSFERASE RLMB"/>
    <property type="match status" value="1"/>
</dbReference>
<evidence type="ECO:0000256" key="3">
    <source>
        <dbReference type="ARBA" id="ARBA00022679"/>
    </source>
</evidence>
<dbReference type="GO" id="GO:0032259">
    <property type="term" value="P:methylation"/>
    <property type="evidence" value="ECO:0007669"/>
    <property type="project" value="UniProtKB-KW"/>
</dbReference>
<dbReference type="FunFam" id="3.40.1280.10:FF:000008">
    <property type="entry name" value="Group 3 RNA methyltransferase TrmH"/>
    <property type="match status" value="1"/>
</dbReference>
<gene>
    <name evidence="5" type="ORF">OBE_09894</name>
</gene>
<dbReference type="PANTHER" id="PTHR46429">
    <property type="entry name" value="23S RRNA (GUANOSINE-2'-O-)-METHYLTRANSFERASE RLMB"/>
    <property type="match status" value="1"/>
</dbReference>
<accession>K1STA7</accession>
<dbReference type="InterPro" id="IPR029026">
    <property type="entry name" value="tRNA_m1G_MTases_N"/>
</dbReference>
<protein>
    <submittedName>
        <fullName evidence="5">RNA methyltransferase, TrmH family, group 3</fullName>
    </submittedName>
</protein>
<dbReference type="AlphaFoldDB" id="K1STA7"/>
<reference evidence="5" key="1">
    <citation type="journal article" date="2013" name="Environ. Microbiol.">
        <title>Microbiota from the distal guts of lean and obese adolescents exhibit partial functional redundancy besides clear differences in community structure.</title>
        <authorList>
            <person name="Ferrer M."/>
            <person name="Ruiz A."/>
            <person name="Lanza F."/>
            <person name="Haange S.B."/>
            <person name="Oberbach A."/>
            <person name="Till H."/>
            <person name="Bargiela R."/>
            <person name="Campoy C."/>
            <person name="Segura M.T."/>
            <person name="Richter M."/>
            <person name="von Bergen M."/>
            <person name="Seifert J."/>
            <person name="Suarez A."/>
        </authorList>
    </citation>
    <scope>NUCLEOTIDE SEQUENCE</scope>
</reference>
<dbReference type="GO" id="GO:0003723">
    <property type="term" value="F:RNA binding"/>
    <property type="evidence" value="ECO:0007669"/>
    <property type="project" value="InterPro"/>
</dbReference>
<keyword evidence="2 5" id="KW-0489">Methyltransferase</keyword>
<evidence type="ECO:0000259" key="4">
    <source>
        <dbReference type="Pfam" id="PF00588"/>
    </source>
</evidence>
<evidence type="ECO:0000313" key="5">
    <source>
        <dbReference type="EMBL" id="EKC58654.1"/>
    </source>
</evidence>
<dbReference type="InterPro" id="IPR029028">
    <property type="entry name" value="Alpha/beta_knot_MTases"/>
</dbReference>
<dbReference type="GO" id="GO:0005829">
    <property type="term" value="C:cytosol"/>
    <property type="evidence" value="ECO:0007669"/>
    <property type="project" value="TreeGrafter"/>
</dbReference>